<keyword evidence="1" id="KW-0812">Transmembrane</keyword>
<evidence type="ECO:0008006" key="4">
    <source>
        <dbReference type="Google" id="ProtNLM"/>
    </source>
</evidence>
<dbReference type="PROSITE" id="PS00409">
    <property type="entry name" value="PROKAR_NTER_METHYL"/>
    <property type="match status" value="1"/>
</dbReference>
<dbReference type="EMBL" id="LCPJ01000009">
    <property type="protein sequence ID" value="KKU95752.1"/>
    <property type="molecule type" value="Genomic_DNA"/>
</dbReference>
<dbReference type="NCBIfam" id="TIGR02532">
    <property type="entry name" value="IV_pilin_GFxxxE"/>
    <property type="match status" value="1"/>
</dbReference>
<proteinExistence type="predicted"/>
<reference evidence="2 3" key="1">
    <citation type="journal article" date="2015" name="Nature">
        <title>rRNA introns, odd ribosomes, and small enigmatic genomes across a large radiation of phyla.</title>
        <authorList>
            <person name="Brown C.T."/>
            <person name="Hug L.A."/>
            <person name="Thomas B.C."/>
            <person name="Sharon I."/>
            <person name="Castelle C.J."/>
            <person name="Singh A."/>
            <person name="Wilkins M.J."/>
            <person name="Williams K.H."/>
            <person name="Banfield J.F."/>
        </authorList>
    </citation>
    <scope>NUCLEOTIDE SEQUENCE [LARGE SCALE GENOMIC DNA]</scope>
</reference>
<evidence type="ECO:0000313" key="2">
    <source>
        <dbReference type="EMBL" id="KKU95752.1"/>
    </source>
</evidence>
<dbReference type="Pfam" id="PF07963">
    <property type="entry name" value="N_methyl"/>
    <property type="match status" value="1"/>
</dbReference>
<protein>
    <recommendedName>
        <fullName evidence="4">Prepilin-type N-terminal cleavage/methylation domain-containing protein</fullName>
    </recommendedName>
</protein>
<evidence type="ECO:0000313" key="3">
    <source>
        <dbReference type="Proteomes" id="UP000034661"/>
    </source>
</evidence>
<dbReference type="AlphaFoldDB" id="A0A0G1UND5"/>
<feature type="transmembrane region" description="Helical" evidence="1">
    <location>
        <begin position="20"/>
        <end position="41"/>
    </location>
</feature>
<dbReference type="InterPro" id="IPR045584">
    <property type="entry name" value="Pilin-like"/>
</dbReference>
<sequence>MTLSKRERARLPAGRQGFTLIELLVVIGILAVLLAIVLIAINPARQFSQANNTKRASDVNAILNGIHQYAADNRGTLPAGITTTAQTISDTGANICAALVTTYLAALPVDPGTNNGTPITDCAAVGGYTTAYTVVKSATNNRITVAAPSAELSEVMPLRLLEPLATWSTSGVQ</sequence>
<dbReference type="PANTHER" id="PTHR30093">
    <property type="entry name" value="GENERAL SECRETION PATHWAY PROTEIN G"/>
    <property type="match status" value="1"/>
</dbReference>
<evidence type="ECO:0000256" key="1">
    <source>
        <dbReference type="SAM" id="Phobius"/>
    </source>
</evidence>
<keyword evidence="1" id="KW-0472">Membrane</keyword>
<keyword evidence="1" id="KW-1133">Transmembrane helix</keyword>
<name>A0A0G1UND5_9BACT</name>
<dbReference type="Proteomes" id="UP000034661">
    <property type="component" value="Unassembled WGS sequence"/>
</dbReference>
<comment type="caution">
    <text evidence="2">The sequence shown here is derived from an EMBL/GenBank/DDBJ whole genome shotgun (WGS) entry which is preliminary data.</text>
</comment>
<accession>A0A0G1UND5</accession>
<gene>
    <name evidence="2" type="ORF">UY27_C0009G0015</name>
</gene>
<dbReference type="Gene3D" id="3.30.700.10">
    <property type="entry name" value="Glycoprotein, Type 4 Pilin"/>
    <property type="match status" value="1"/>
</dbReference>
<dbReference type="InterPro" id="IPR012902">
    <property type="entry name" value="N_methyl_site"/>
</dbReference>
<dbReference type="SUPFAM" id="SSF54523">
    <property type="entry name" value="Pili subunits"/>
    <property type="match status" value="1"/>
</dbReference>
<organism evidence="2 3">
    <name type="scientific">Candidatus Gottesmanbacteria bacterium GW2011_GWA1_48_13</name>
    <dbReference type="NCBI Taxonomy" id="1618439"/>
    <lineage>
        <taxon>Bacteria</taxon>
        <taxon>Candidatus Gottesmaniibacteriota</taxon>
    </lineage>
</organism>